<evidence type="ECO:0000256" key="3">
    <source>
        <dbReference type="ARBA" id="ARBA00023004"/>
    </source>
</evidence>
<dbReference type="EMBL" id="FUYR01000001">
    <property type="protein sequence ID" value="SKB31892.1"/>
    <property type="molecule type" value="Genomic_DNA"/>
</dbReference>
<name>A0A1T5AA59_9SPHI</name>
<keyword evidence="1 4" id="KW-0349">Heme</keyword>
<dbReference type="Pfam" id="PF23500">
    <property type="entry name" value="DUF7133"/>
    <property type="match status" value="1"/>
</dbReference>
<evidence type="ECO:0000313" key="6">
    <source>
        <dbReference type="EMBL" id="SKB31892.1"/>
    </source>
</evidence>
<dbReference type="PANTHER" id="PTHR33546:SF1">
    <property type="entry name" value="LARGE, MULTIFUNCTIONAL SECRETED PROTEIN"/>
    <property type="match status" value="1"/>
</dbReference>
<dbReference type="PROSITE" id="PS51007">
    <property type="entry name" value="CYTC"/>
    <property type="match status" value="1"/>
</dbReference>
<organism evidence="6 7">
    <name type="scientific">Daejeonella lutea</name>
    <dbReference type="NCBI Taxonomy" id="572036"/>
    <lineage>
        <taxon>Bacteria</taxon>
        <taxon>Pseudomonadati</taxon>
        <taxon>Bacteroidota</taxon>
        <taxon>Sphingobacteriia</taxon>
        <taxon>Sphingobacteriales</taxon>
        <taxon>Sphingobacteriaceae</taxon>
        <taxon>Daejeonella</taxon>
    </lineage>
</organism>
<dbReference type="InterPro" id="IPR011042">
    <property type="entry name" value="6-blade_b-propeller_TolB-like"/>
</dbReference>
<proteinExistence type="predicted"/>
<dbReference type="InterPro" id="IPR011989">
    <property type="entry name" value="ARM-like"/>
</dbReference>
<dbReference type="SUPFAM" id="SSF46626">
    <property type="entry name" value="Cytochrome c"/>
    <property type="match status" value="1"/>
</dbReference>
<dbReference type="InterPro" id="IPR016024">
    <property type="entry name" value="ARM-type_fold"/>
</dbReference>
<protein>
    <submittedName>
        <fullName evidence="6">Cytochrome c, mono-and diheme variants</fullName>
    </submittedName>
</protein>
<dbReference type="GO" id="GO:0020037">
    <property type="term" value="F:heme binding"/>
    <property type="evidence" value="ECO:0007669"/>
    <property type="project" value="InterPro"/>
</dbReference>
<dbReference type="Proteomes" id="UP000189981">
    <property type="component" value="Unassembled WGS sequence"/>
</dbReference>
<dbReference type="Gene3D" id="1.10.760.10">
    <property type="entry name" value="Cytochrome c-like domain"/>
    <property type="match status" value="1"/>
</dbReference>
<evidence type="ECO:0000256" key="2">
    <source>
        <dbReference type="ARBA" id="ARBA00022723"/>
    </source>
</evidence>
<dbReference type="InterPro" id="IPR009056">
    <property type="entry name" value="Cyt_c-like_dom"/>
</dbReference>
<keyword evidence="7" id="KW-1185">Reference proteome</keyword>
<dbReference type="GO" id="GO:0009055">
    <property type="term" value="F:electron transfer activity"/>
    <property type="evidence" value="ECO:0007669"/>
    <property type="project" value="InterPro"/>
</dbReference>
<keyword evidence="3 4" id="KW-0408">Iron</keyword>
<dbReference type="Gene3D" id="1.25.10.10">
    <property type="entry name" value="Leucine-rich Repeat Variant"/>
    <property type="match status" value="1"/>
</dbReference>
<dbReference type="PROSITE" id="PS51257">
    <property type="entry name" value="PROKAR_LIPOPROTEIN"/>
    <property type="match status" value="1"/>
</dbReference>
<dbReference type="SUPFAM" id="SSF48371">
    <property type="entry name" value="ARM repeat"/>
    <property type="match status" value="1"/>
</dbReference>
<sequence length="764" mass="85755">MSKIYSALVFAVIFIVSCYPKKPATQQQTSASIGANNYDSAPFVSPEESVKKMILEDGFEIQLVTAEPDISSPVAMNFDDKNRMWVVEMQGYMTDADGSEEDKKNGRIVILEDKDKDGRVDERKVFLDSLVMPRALCLVDNGILVAEPPRLWFVEINNDKAGKRTLVDESYTEGGNVEAQANSLFRAMDNWIYSGGSEKRYRKVGDKWLTERTHLRGQWGITQDDFGRLYYNNNSQNILGDYFLPGLGSGNENLQRVRGFNERIISDNRVYPARPTPGVNRGYKDNVLDSAKRLVSFTAACGPALYRGDLFSKQYYNNVFVAEPAANLIKRNILSGKGFTTEAKQAYQGKEFLVSFDERFRPVSLYNGPDGALYVVDMYRGIIQHKSFLTDYLKNEIKKRSLEKPVNCGRIYRIVPKNSSIKAVEMPASPSKLVEMLKHPNGWVRDKAQQMIIDGNYVKAEGKLRELMTKNAGDLAGIHALWALEGLGLLQSSDILPLLKHKDWNIRAQALSALPSTMTNDNVVKYKPVLQEMIEQTDTLIAPYLAFQIGKLKPFDAKVITDLYQQISGKYPNNIYVTDAVVSNLKGQEATFYRRMVQSRPDTTQAIFVQLRKTISDIKSNESNKDANLLRKQYPRGASLFRSTCQPCHGADGNGVRALAPPLNRSEWVTGSKETLIAILLHGLSGPVKVNNKVYQAPEINGDMPGIGSNKDIVDEDIAQLSSFIRNSWSNEAEKISREEVIKIRKKFESRQGSFTAAELEGTK</sequence>
<feature type="domain" description="Cytochrome c" evidence="5">
    <location>
        <begin position="632"/>
        <end position="729"/>
    </location>
</feature>
<dbReference type="InterPro" id="IPR036909">
    <property type="entry name" value="Cyt_c-like_dom_sf"/>
</dbReference>
<dbReference type="PANTHER" id="PTHR33546">
    <property type="entry name" value="LARGE, MULTIFUNCTIONAL SECRETED PROTEIN-RELATED"/>
    <property type="match status" value="1"/>
</dbReference>
<evidence type="ECO:0000256" key="4">
    <source>
        <dbReference type="PROSITE-ProRule" id="PRU00433"/>
    </source>
</evidence>
<gene>
    <name evidence="6" type="ORF">SAMN05661099_0506</name>
</gene>
<dbReference type="Gene3D" id="2.120.10.30">
    <property type="entry name" value="TolB, C-terminal domain"/>
    <property type="match status" value="1"/>
</dbReference>
<dbReference type="SUPFAM" id="SSF63829">
    <property type="entry name" value="Calcium-dependent phosphotriesterase"/>
    <property type="match status" value="1"/>
</dbReference>
<accession>A0A1T5AA59</accession>
<dbReference type="RefSeq" id="WP_139377344.1">
    <property type="nucleotide sequence ID" value="NZ_FUYR01000001.1"/>
</dbReference>
<keyword evidence="2 4" id="KW-0479">Metal-binding</keyword>
<reference evidence="7" key="1">
    <citation type="submission" date="2017-02" db="EMBL/GenBank/DDBJ databases">
        <authorList>
            <person name="Varghese N."/>
            <person name="Submissions S."/>
        </authorList>
    </citation>
    <scope>NUCLEOTIDE SEQUENCE [LARGE SCALE GENOMIC DNA]</scope>
    <source>
        <strain evidence="7">DSM 22385</strain>
    </source>
</reference>
<dbReference type="InterPro" id="IPR055557">
    <property type="entry name" value="DUF7133"/>
</dbReference>
<evidence type="ECO:0000256" key="1">
    <source>
        <dbReference type="ARBA" id="ARBA00022617"/>
    </source>
</evidence>
<dbReference type="GO" id="GO:0046872">
    <property type="term" value="F:metal ion binding"/>
    <property type="evidence" value="ECO:0007669"/>
    <property type="project" value="UniProtKB-KW"/>
</dbReference>
<dbReference type="Pfam" id="PF13442">
    <property type="entry name" value="Cytochrome_CBB3"/>
    <property type="match status" value="1"/>
</dbReference>
<evidence type="ECO:0000259" key="5">
    <source>
        <dbReference type="PROSITE" id="PS51007"/>
    </source>
</evidence>
<dbReference type="OrthoDB" id="9811395at2"/>
<evidence type="ECO:0000313" key="7">
    <source>
        <dbReference type="Proteomes" id="UP000189981"/>
    </source>
</evidence>
<dbReference type="AlphaFoldDB" id="A0A1T5AA59"/>
<dbReference type="STRING" id="572036.SAMN05661099_0506"/>